<dbReference type="PANTHER" id="PTHR13336">
    <property type="entry name" value="OVARIAN CARCINOMA IMMUNOREACTIVE ANTIGEN"/>
    <property type="match status" value="1"/>
</dbReference>
<dbReference type="AlphaFoldDB" id="A0A6I8RQK4"/>
<evidence type="ECO:0000313" key="3">
    <source>
        <dbReference type="Ensembl" id="ENSXETP00000084917"/>
    </source>
</evidence>
<dbReference type="InParanoid" id="A0A6I8RQK4"/>
<gene>
    <name evidence="3" type="primary">ociad2</name>
</gene>
<dbReference type="FunCoup" id="A0A6I8RQK4">
    <property type="interactions" value="496"/>
</dbReference>
<organism evidence="3">
    <name type="scientific">Xenopus tropicalis</name>
    <name type="common">Western clawed frog</name>
    <name type="synonym">Silurana tropicalis</name>
    <dbReference type="NCBI Taxonomy" id="8364"/>
    <lineage>
        <taxon>Eukaryota</taxon>
        <taxon>Metazoa</taxon>
        <taxon>Chordata</taxon>
        <taxon>Craniata</taxon>
        <taxon>Vertebrata</taxon>
        <taxon>Euteleostomi</taxon>
        <taxon>Amphibia</taxon>
        <taxon>Batrachia</taxon>
        <taxon>Anura</taxon>
        <taxon>Pipoidea</taxon>
        <taxon>Pipidae</taxon>
        <taxon>Xenopodinae</taxon>
        <taxon>Xenopus</taxon>
        <taxon>Silurana</taxon>
    </lineage>
</organism>
<name>A0A6I8RQK4_XENTR</name>
<sequence>MSAEPAPVPAPAQDKKPCPKSSFMHCPVSNAHREDFAKVMKECKEESFWYRALPISLGSMLVTQGLIYKGYLSRNKRFGSLPKVALAGVLGYMVGKISYARNFQKKFEEAGMQPLFDAGFVPPFVKNKGCQHTCEECKTKSAMDQGQNTQTPAPGTSVSSYKPPQQHKRILAHTVETSTKDTYCYLAYFKW</sequence>
<dbReference type="PANTHER" id="PTHR13336:SF2">
    <property type="entry name" value="OCIA DOMAIN-CONTAINING PROTEIN 2"/>
    <property type="match status" value="1"/>
</dbReference>
<reference evidence="3" key="1">
    <citation type="journal article" date="2010" name="Science">
        <title>The genome of the Western clawed frog Xenopus tropicalis.</title>
        <authorList>
            <person name="Hellsten U."/>
            <person name="Harland R.M."/>
            <person name="Gilchrist M.J."/>
            <person name="Hendrix D."/>
            <person name="Jurka J."/>
            <person name="Kapitonov V."/>
            <person name="Ovcharenko I."/>
            <person name="Putnam N.H."/>
            <person name="Shu S."/>
            <person name="Taher L."/>
            <person name="Blitz I.L."/>
            <person name="Blumberg B."/>
            <person name="Dichmann D.S."/>
            <person name="Dubchak I."/>
            <person name="Amaya E."/>
            <person name="Detter J.C."/>
            <person name="Fletcher R."/>
            <person name="Gerhard D.S."/>
            <person name="Goodstein D."/>
            <person name="Graves T."/>
            <person name="Grigoriev I.V."/>
            <person name="Grimwood J."/>
            <person name="Kawashima T."/>
            <person name="Lindquist E."/>
            <person name="Lucas S.M."/>
            <person name="Mead P.E."/>
            <person name="Mitros T."/>
            <person name="Ogino H."/>
            <person name="Ohta Y."/>
            <person name="Poliakov A.V."/>
            <person name="Pollet N."/>
            <person name="Robert J."/>
            <person name="Salamov A."/>
            <person name="Sater A.K."/>
            <person name="Schmutz J."/>
            <person name="Terry A."/>
            <person name="Vize P.D."/>
            <person name="Warren W.C."/>
            <person name="Wells D."/>
            <person name="Wills A."/>
            <person name="Wilson R.K."/>
            <person name="Zimmerman L.B."/>
            <person name="Zorn A.M."/>
            <person name="Grainger R."/>
            <person name="Grammer T."/>
            <person name="Khokha M.K."/>
            <person name="Richardson P.M."/>
            <person name="Rokhsar D.S."/>
        </authorList>
    </citation>
    <scope>NUCLEOTIDE SEQUENCE [LARGE SCALE GENOMIC DNA]</scope>
    <source>
        <strain evidence="3">Nigerian</strain>
    </source>
</reference>
<dbReference type="Bgee" id="ENSXETG00000011674">
    <property type="expression patterns" value="Expressed in 2-cell stage embryo and 12 other cell types or tissues"/>
</dbReference>
<protein>
    <submittedName>
        <fullName evidence="3">OCIA domain containing 2</fullName>
    </submittedName>
</protein>
<dbReference type="InterPro" id="IPR040187">
    <property type="entry name" value="OCAD1/2"/>
</dbReference>
<feature type="region of interest" description="Disordered" evidence="1">
    <location>
        <begin position="141"/>
        <end position="163"/>
    </location>
</feature>
<dbReference type="InterPro" id="IPR009764">
    <property type="entry name" value="OCIA_dom"/>
</dbReference>
<proteinExistence type="predicted"/>
<feature type="compositionally biased region" description="Polar residues" evidence="1">
    <location>
        <begin position="142"/>
        <end position="163"/>
    </location>
</feature>
<dbReference type="GeneTree" id="ENSGT00530000063690"/>
<feature type="domain" description="OCIA" evidence="2">
    <location>
        <begin position="33"/>
        <end position="110"/>
    </location>
</feature>
<accession>A0A6I8RQK4</accession>
<evidence type="ECO:0000259" key="2">
    <source>
        <dbReference type="Pfam" id="PF07051"/>
    </source>
</evidence>
<reference evidence="3" key="2">
    <citation type="submission" date="2020-05" db="UniProtKB">
        <authorList>
            <consortium name="Ensembl"/>
        </authorList>
    </citation>
    <scope>IDENTIFICATION</scope>
</reference>
<dbReference type="Pfam" id="PF07051">
    <property type="entry name" value="OCIA"/>
    <property type="match status" value="1"/>
</dbReference>
<dbReference type="Ensembl" id="ENSXETT00000076570">
    <property type="protein sequence ID" value="ENSXETP00000084917"/>
    <property type="gene ID" value="ENSXETG00000011674"/>
</dbReference>
<dbReference type="Xenbase" id="XB-GENE-966006">
    <property type="gene designation" value="ociad2"/>
</dbReference>
<evidence type="ECO:0000256" key="1">
    <source>
        <dbReference type="SAM" id="MobiDB-lite"/>
    </source>
</evidence>